<comment type="caution">
    <text evidence="1">The sequence shown here is derived from an EMBL/GenBank/DDBJ whole genome shotgun (WGS) entry which is preliminary data.</text>
</comment>
<reference evidence="1" key="1">
    <citation type="submission" date="2020-05" db="EMBL/GenBank/DDBJ databases">
        <title>Large-scale comparative analyses of tick genomes elucidate their genetic diversity and vector capacities.</title>
        <authorList>
            <person name="Jia N."/>
            <person name="Wang J."/>
            <person name="Shi W."/>
            <person name="Du L."/>
            <person name="Sun Y."/>
            <person name="Zhan W."/>
            <person name="Jiang J."/>
            <person name="Wang Q."/>
            <person name="Zhang B."/>
            <person name="Ji P."/>
            <person name="Sakyi L.B."/>
            <person name="Cui X."/>
            <person name="Yuan T."/>
            <person name="Jiang B."/>
            <person name="Yang W."/>
            <person name="Lam T.T.-Y."/>
            <person name="Chang Q."/>
            <person name="Ding S."/>
            <person name="Wang X."/>
            <person name="Zhu J."/>
            <person name="Ruan X."/>
            <person name="Zhao L."/>
            <person name="Wei J."/>
            <person name="Que T."/>
            <person name="Du C."/>
            <person name="Cheng J."/>
            <person name="Dai P."/>
            <person name="Han X."/>
            <person name="Huang E."/>
            <person name="Gao Y."/>
            <person name="Liu J."/>
            <person name="Shao H."/>
            <person name="Ye R."/>
            <person name="Li L."/>
            <person name="Wei W."/>
            <person name="Wang X."/>
            <person name="Wang C."/>
            <person name="Yang T."/>
            <person name="Huo Q."/>
            <person name="Li W."/>
            <person name="Guo W."/>
            <person name="Chen H."/>
            <person name="Zhou L."/>
            <person name="Ni X."/>
            <person name="Tian J."/>
            <person name="Zhou Y."/>
            <person name="Sheng Y."/>
            <person name="Liu T."/>
            <person name="Pan Y."/>
            <person name="Xia L."/>
            <person name="Li J."/>
            <person name="Zhao F."/>
            <person name="Cao W."/>
        </authorList>
    </citation>
    <scope>NUCLEOTIDE SEQUENCE</scope>
    <source>
        <strain evidence="1">Hyas-2018</strain>
    </source>
</reference>
<organism evidence="1 2">
    <name type="scientific">Hyalomma asiaticum</name>
    <name type="common">Tick</name>
    <dbReference type="NCBI Taxonomy" id="266040"/>
    <lineage>
        <taxon>Eukaryota</taxon>
        <taxon>Metazoa</taxon>
        <taxon>Ecdysozoa</taxon>
        <taxon>Arthropoda</taxon>
        <taxon>Chelicerata</taxon>
        <taxon>Arachnida</taxon>
        <taxon>Acari</taxon>
        <taxon>Parasitiformes</taxon>
        <taxon>Ixodida</taxon>
        <taxon>Ixodoidea</taxon>
        <taxon>Ixodidae</taxon>
        <taxon>Hyalomminae</taxon>
        <taxon>Hyalomma</taxon>
    </lineage>
</organism>
<evidence type="ECO:0000313" key="2">
    <source>
        <dbReference type="Proteomes" id="UP000821845"/>
    </source>
</evidence>
<keyword evidence="2" id="KW-1185">Reference proteome</keyword>
<proteinExistence type="predicted"/>
<sequence length="177" mass="19228">MDAPLHCAKGGWSVADIPIERLMYVPIVKLDVRSKVDADRNYVITLSDIQDWESRYGRVPDGCLFLVDTGQCRSWPNRTAYMGLDENGDRHFASLAPEAVTFLTSERRPYGVGLDGPSLDHYPDLTVHRTLAAASLYTTENLACLSLVPATGAVGFVLPMKIPGASGAPVRVVAVIP</sequence>
<protein>
    <submittedName>
        <fullName evidence="1">Uncharacterized protein</fullName>
    </submittedName>
</protein>
<dbReference type="EMBL" id="CM023483">
    <property type="protein sequence ID" value="KAH6934972.1"/>
    <property type="molecule type" value="Genomic_DNA"/>
</dbReference>
<name>A0ACB7SPC4_HYAAI</name>
<gene>
    <name evidence="1" type="ORF">HPB50_002554</name>
</gene>
<evidence type="ECO:0000313" key="1">
    <source>
        <dbReference type="EMBL" id="KAH6934972.1"/>
    </source>
</evidence>
<accession>A0ACB7SPC4</accession>
<dbReference type="Proteomes" id="UP000821845">
    <property type="component" value="Chromosome 3"/>
</dbReference>